<keyword evidence="2" id="KW-1185">Reference proteome</keyword>
<reference evidence="1" key="1">
    <citation type="submission" date="2022-08" db="EMBL/GenBank/DDBJ databases">
        <title>Genome Sequence of Lecanicillium fungicola.</title>
        <authorList>
            <person name="Buettner E."/>
        </authorList>
    </citation>
    <scope>NUCLEOTIDE SEQUENCE</scope>
    <source>
        <strain evidence="1">Babe33</strain>
    </source>
</reference>
<evidence type="ECO:0000313" key="2">
    <source>
        <dbReference type="Proteomes" id="UP001143910"/>
    </source>
</evidence>
<accession>A0ACC1MKL2</accession>
<dbReference type="Proteomes" id="UP001143910">
    <property type="component" value="Unassembled WGS sequence"/>
</dbReference>
<comment type="caution">
    <text evidence="1">The sequence shown here is derived from an EMBL/GenBank/DDBJ whole genome shotgun (WGS) entry which is preliminary data.</text>
</comment>
<gene>
    <name evidence="1" type="ORF">NQ176_g9967</name>
</gene>
<dbReference type="EMBL" id="JANJQO010002501">
    <property type="protein sequence ID" value="KAJ2966819.1"/>
    <property type="molecule type" value="Genomic_DNA"/>
</dbReference>
<proteinExistence type="predicted"/>
<organism evidence="1 2">
    <name type="scientific">Zarea fungicola</name>
    <dbReference type="NCBI Taxonomy" id="93591"/>
    <lineage>
        <taxon>Eukaryota</taxon>
        <taxon>Fungi</taxon>
        <taxon>Dikarya</taxon>
        <taxon>Ascomycota</taxon>
        <taxon>Pezizomycotina</taxon>
        <taxon>Sordariomycetes</taxon>
        <taxon>Hypocreomycetidae</taxon>
        <taxon>Hypocreales</taxon>
        <taxon>Cordycipitaceae</taxon>
        <taxon>Zarea</taxon>
    </lineage>
</organism>
<sequence length="192" mass="21110">MLKIHSLACALTLLSAVAAIPNNLQFRDGQESYQIIVPENAANGFYTVTRNESGDWEHQLVEKVAPENVSSPQASSRAAGGPETLGKTSGYTCNSPVVWGDESYWATAVAFYGNKINANGGKWCFSWKADYVVMENYVVFSCNYNNQLPVCKNVVEFDQDQTVLANNCRQRAGWVSHPYTTVGRSLKGLPIC</sequence>
<name>A0ACC1MKL2_9HYPO</name>
<evidence type="ECO:0000313" key="1">
    <source>
        <dbReference type="EMBL" id="KAJ2966819.1"/>
    </source>
</evidence>
<protein>
    <submittedName>
        <fullName evidence="1">Uncharacterized protein</fullName>
    </submittedName>
</protein>